<organism evidence="1 2">
    <name type="scientific">Candidatus Epulonipiscium fishelsonii</name>
    <dbReference type="NCBI Taxonomy" id="77094"/>
    <lineage>
        <taxon>Bacteria</taxon>
        <taxon>Bacillati</taxon>
        <taxon>Bacillota</taxon>
        <taxon>Clostridia</taxon>
        <taxon>Lachnospirales</taxon>
        <taxon>Lachnospiraceae</taxon>
        <taxon>Candidatus Epulonipiscium</taxon>
    </lineage>
</organism>
<evidence type="ECO:0000313" key="2">
    <source>
        <dbReference type="Proteomes" id="UP000188605"/>
    </source>
</evidence>
<proteinExistence type="predicted"/>
<evidence type="ECO:0000313" key="1">
    <source>
        <dbReference type="EMBL" id="ONI39087.1"/>
    </source>
</evidence>
<gene>
    <name evidence="1" type="ORF">AN396_09450</name>
</gene>
<comment type="caution">
    <text evidence="1">The sequence shown here is derived from an EMBL/GenBank/DDBJ whole genome shotgun (WGS) entry which is preliminary data.</text>
</comment>
<sequence>MKNTNICPKCQDKDILMIPGTIDVYRTGNNIHVGWFCSPILVNRYVCCNCGYSEEWIDKEDIPKLKKKYE</sequence>
<dbReference type="Proteomes" id="UP000188605">
    <property type="component" value="Unassembled WGS sequence"/>
</dbReference>
<accession>A0ACC8XA64</accession>
<keyword evidence="2" id="KW-1185">Reference proteome</keyword>
<protein>
    <submittedName>
        <fullName evidence="1">Uncharacterized protein</fullName>
    </submittedName>
</protein>
<reference evidence="1" key="1">
    <citation type="submission" date="2016-08" db="EMBL/GenBank/DDBJ databases">
        <authorList>
            <person name="Ngugi D.K."/>
            <person name="Miyake S."/>
            <person name="Stingl U."/>
        </authorList>
    </citation>
    <scope>NUCLEOTIDE SEQUENCE</scope>
    <source>
        <strain evidence="1">SCG-B11WGA-EpuloA1</strain>
    </source>
</reference>
<dbReference type="EMBL" id="LJDB01000073">
    <property type="protein sequence ID" value="ONI39087.1"/>
    <property type="molecule type" value="Genomic_DNA"/>
</dbReference>
<name>A0ACC8XA64_9FIRM</name>